<reference evidence="1 2" key="1">
    <citation type="journal article" date="2011" name="J. Bacteriol.">
        <title>Complete genome sequence of the hyperthermophilic, piezophilic, heterotrophic, and carboxydotrophic archaeon Thermococcus barophilus MP.</title>
        <authorList>
            <person name="Vannier P."/>
            <person name="Marteinsson V.T."/>
            <person name="Fridjonsson O.H."/>
            <person name="Oger P."/>
            <person name="Jebbar M."/>
        </authorList>
    </citation>
    <scope>NUCLEOTIDE SEQUENCE [LARGE SCALE GENOMIC DNA]</scope>
    <source>
        <strain evidence="2">DSM 11836 / MP</strain>
    </source>
</reference>
<dbReference type="Proteomes" id="UP000007478">
    <property type="component" value="Chromosome"/>
</dbReference>
<organism evidence="1 2">
    <name type="scientific">Thermococcus barophilus (strain DSM 11836 / MP)</name>
    <dbReference type="NCBI Taxonomy" id="391623"/>
    <lineage>
        <taxon>Archaea</taxon>
        <taxon>Methanobacteriati</taxon>
        <taxon>Methanobacteriota</taxon>
        <taxon>Thermococci</taxon>
        <taxon>Thermococcales</taxon>
        <taxon>Thermococcaceae</taxon>
        <taxon>Thermococcus</taxon>
    </lineage>
</organism>
<sequence length="40" mass="4739">MLMDKTNNAISIFKSQPSLPILFRYTKRKRKYNEPINIPA</sequence>
<proteinExistence type="predicted"/>
<evidence type="ECO:0000313" key="1">
    <source>
        <dbReference type="EMBL" id="ADT83103.1"/>
    </source>
</evidence>
<dbReference type="HOGENOM" id="CLU_3283042_0_0_2"/>
<gene>
    <name evidence="1" type="ordered locus">TERMP_00125</name>
</gene>
<protein>
    <submittedName>
        <fullName evidence="1">Uncharacterized protein</fullName>
    </submittedName>
</protein>
<dbReference type="PATRIC" id="fig|391623.17.peg.126"/>
<dbReference type="KEGG" id="tba:TERMP_00125"/>
<evidence type="ECO:0000313" key="2">
    <source>
        <dbReference type="Proteomes" id="UP000007478"/>
    </source>
</evidence>
<dbReference type="AlphaFoldDB" id="F0LHL9"/>
<accession>F0LHL9</accession>
<dbReference type="EMBL" id="CP002372">
    <property type="protein sequence ID" value="ADT83103.1"/>
    <property type="molecule type" value="Genomic_DNA"/>
</dbReference>
<name>F0LHL9_THEBM</name>
<keyword evidence="2" id="KW-1185">Reference proteome</keyword>